<keyword evidence="3" id="KW-1185">Reference proteome</keyword>
<accession>R7S2W9</accession>
<dbReference type="GeneID" id="18885640"/>
<feature type="chain" id="PRO_5004455274" evidence="1">
    <location>
        <begin position="17"/>
        <end position="119"/>
    </location>
</feature>
<evidence type="ECO:0000256" key="1">
    <source>
        <dbReference type="SAM" id="SignalP"/>
    </source>
</evidence>
<dbReference type="EMBL" id="JH687554">
    <property type="protein sequence ID" value="EIN04568.1"/>
    <property type="molecule type" value="Genomic_DNA"/>
</dbReference>
<dbReference type="RefSeq" id="XP_007388363.1">
    <property type="nucleotide sequence ID" value="XM_007388301.1"/>
</dbReference>
<evidence type="ECO:0000313" key="2">
    <source>
        <dbReference type="EMBL" id="EIN04568.1"/>
    </source>
</evidence>
<reference evidence="3" key="1">
    <citation type="journal article" date="2012" name="Science">
        <title>The Paleozoic origin of enzymatic lignin decomposition reconstructed from 31 fungal genomes.</title>
        <authorList>
            <person name="Floudas D."/>
            <person name="Binder M."/>
            <person name="Riley R."/>
            <person name="Barry K."/>
            <person name="Blanchette R.A."/>
            <person name="Henrissat B."/>
            <person name="Martinez A.T."/>
            <person name="Otillar R."/>
            <person name="Spatafora J.W."/>
            <person name="Yadav J.S."/>
            <person name="Aerts A."/>
            <person name="Benoit I."/>
            <person name="Boyd A."/>
            <person name="Carlson A."/>
            <person name="Copeland A."/>
            <person name="Coutinho P.M."/>
            <person name="de Vries R.P."/>
            <person name="Ferreira P."/>
            <person name="Findley K."/>
            <person name="Foster B."/>
            <person name="Gaskell J."/>
            <person name="Glotzer D."/>
            <person name="Gorecki P."/>
            <person name="Heitman J."/>
            <person name="Hesse C."/>
            <person name="Hori C."/>
            <person name="Igarashi K."/>
            <person name="Jurgens J.A."/>
            <person name="Kallen N."/>
            <person name="Kersten P."/>
            <person name="Kohler A."/>
            <person name="Kuees U."/>
            <person name="Kumar T.K.A."/>
            <person name="Kuo A."/>
            <person name="LaButti K."/>
            <person name="Larrondo L.F."/>
            <person name="Lindquist E."/>
            <person name="Ling A."/>
            <person name="Lombard V."/>
            <person name="Lucas S."/>
            <person name="Lundell T."/>
            <person name="Martin R."/>
            <person name="McLaughlin D.J."/>
            <person name="Morgenstern I."/>
            <person name="Morin E."/>
            <person name="Murat C."/>
            <person name="Nagy L.G."/>
            <person name="Nolan M."/>
            <person name="Ohm R.A."/>
            <person name="Patyshakuliyeva A."/>
            <person name="Rokas A."/>
            <person name="Ruiz-Duenas F.J."/>
            <person name="Sabat G."/>
            <person name="Salamov A."/>
            <person name="Samejima M."/>
            <person name="Schmutz J."/>
            <person name="Slot J.C."/>
            <person name="St John F."/>
            <person name="Stenlid J."/>
            <person name="Sun H."/>
            <person name="Sun S."/>
            <person name="Syed K."/>
            <person name="Tsang A."/>
            <person name="Wiebenga A."/>
            <person name="Young D."/>
            <person name="Pisabarro A."/>
            <person name="Eastwood D.C."/>
            <person name="Martin F."/>
            <person name="Cullen D."/>
            <person name="Grigoriev I.V."/>
            <person name="Hibbett D.S."/>
        </authorList>
    </citation>
    <scope>NUCLEOTIDE SEQUENCE [LARGE SCALE GENOMIC DNA]</scope>
    <source>
        <strain evidence="3">HHB-11173 SS5</strain>
    </source>
</reference>
<dbReference type="AlphaFoldDB" id="R7S2W9"/>
<proteinExistence type="predicted"/>
<dbReference type="HOGENOM" id="CLU_2062660_0_0_1"/>
<organism evidence="2 3">
    <name type="scientific">Punctularia strigosozonata (strain HHB-11173)</name>
    <name type="common">White-rot fungus</name>
    <dbReference type="NCBI Taxonomy" id="741275"/>
    <lineage>
        <taxon>Eukaryota</taxon>
        <taxon>Fungi</taxon>
        <taxon>Dikarya</taxon>
        <taxon>Basidiomycota</taxon>
        <taxon>Agaricomycotina</taxon>
        <taxon>Agaricomycetes</taxon>
        <taxon>Corticiales</taxon>
        <taxon>Punctulariaceae</taxon>
        <taxon>Punctularia</taxon>
    </lineage>
</organism>
<sequence>MLLWLLAVPLACSGAGVKVLNITTLGPDPPTVNRLNGESFQQDALVTFQGWQYAVHYLTDAANSSVRHPAVSRRLLPAGDWDTLTLDDYSQTEDDGHDMCAPSLAYVFHVANHSSVPTL</sequence>
<gene>
    <name evidence="2" type="ORF">PUNSTDRAFT_76302</name>
</gene>
<keyword evidence="1" id="KW-0732">Signal</keyword>
<evidence type="ECO:0000313" key="3">
    <source>
        <dbReference type="Proteomes" id="UP000054196"/>
    </source>
</evidence>
<dbReference type="OrthoDB" id="9978204at2759"/>
<protein>
    <submittedName>
        <fullName evidence="2">Uncharacterized protein</fullName>
    </submittedName>
</protein>
<feature type="signal peptide" evidence="1">
    <location>
        <begin position="1"/>
        <end position="16"/>
    </location>
</feature>
<dbReference type="KEGG" id="psq:PUNSTDRAFT_76302"/>
<name>R7S2W9_PUNST</name>
<dbReference type="Proteomes" id="UP000054196">
    <property type="component" value="Unassembled WGS sequence"/>
</dbReference>